<dbReference type="Proteomes" id="UP000215332">
    <property type="component" value="Chromosome 1"/>
</dbReference>
<name>A0A239WW15_9ACTN</name>
<evidence type="ECO:0000256" key="2">
    <source>
        <dbReference type="SAM" id="Phobius"/>
    </source>
</evidence>
<gene>
    <name evidence="4" type="ORF">SAMEA4412665_01678</name>
</gene>
<sequence length="512" mass="54670">MNRRRWCALMLVASVVCGVMGPEVAVADMDENHASAGQGTWPEKHQRSVSSSGGSELPEGTWRDGWCRRGEQGYTVVIDYSHEPPERRGVLTAAHTREFGPTAADGWIVRCYEGPLKYKNTKSKDYNKPVIYNNEDWDAVIGLVGLPISSFSDGYHYPPGTYWPRTDGHPFQVLGLRAFAGGREDGLIHQWNGGVWIRPDAKGGWSGEWPKSGILKRGPWPSSRDNRLLPVDGGGGIVDPPPAGSIMYVAFGDFGVEEGCEHGAKMMNEQAPYICLGDAALHPQVYQNPKTGQPCPGWTLTPQFSDGTVNGCVPKNPRPRPSVPTGGPTRDPGSGNGPHPHRPRHTRRPTPPVRPHPGQHRAGVGGAPGRDGTPHHGAFHRNAHKDVHAGDRVSSQVRKAARTPSPSAPPSASASPSGTPSASPSPSVSPSATSSPSVSAGVVVSPSPGDGRVWGSEQQGPSASDGARRRVPGWAWGAGAGVLVAAGVVAWWMTRGRRRDREDDEVGTDLFE</sequence>
<evidence type="ECO:0000313" key="5">
    <source>
        <dbReference type="Proteomes" id="UP000215332"/>
    </source>
</evidence>
<feature type="chain" id="PRO_5038973867" evidence="3">
    <location>
        <begin position="22"/>
        <end position="512"/>
    </location>
</feature>
<keyword evidence="2" id="KW-0472">Membrane</keyword>
<accession>A0A239WW15</accession>
<protein>
    <submittedName>
        <fullName evidence="4">Uncharacterized protein</fullName>
    </submittedName>
</protein>
<feature type="compositionally biased region" description="Basic residues" evidence="1">
    <location>
        <begin position="339"/>
        <end position="348"/>
    </location>
</feature>
<feature type="compositionally biased region" description="Low complexity" evidence="1">
    <location>
        <begin position="410"/>
        <end position="449"/>
    </location>
</feature>
<dbReference type="EMBL" id="LT906441">
    <property type="protein sequence ID" value="SNV38330.1"/>
    <property type="molecule type" value="Genomic_DNA"/>
</dbReference>
<feature type="region of interest" description="Disordered" evidence="1">
    <location>
        <begin position="306"/>
        <end position="472"/>
    </location>
</feature>
<keyword evidence="2" id="KW-1133">Transmembrane helix</keyword>
<reference evidence="4 5" key="1">
    <citation type="submission" date="2017-06" db="EMBL/GenBank/DDBJ databases">
        <authorList>
            <consortium name="Pathogen Informatics"/>
        </authorList>
    </citation>
    <scope>NUCLEOTIDE SEQUENCE [LARGE SCALE GENOMIC DNA]</scope>
    <source>
        <strain evidence="4 5">NCTC11865</strain>
    </source>
</reference>
<dbReference type="KEGG" id="cgrn:4412665_01678"/>
<feature type="signal peptide" evidence="3">
    <location>
        <begin position="1"/>
        <end position="21"/>
    </location>
</feature>
<keyword evidence="2" id="KW-0812">Transmembrane</keyword>
<evidence type="ECO:0000256" key="1">
    <source>
        <dbReference type="SAM" id="MobiDB-lite"/>
    </source>
</evidence>
<feature type="region of interest" description="Disordered" evidence="1">
    <location>
        <begin position="34"/>
        <end position="60"/>
    </location>
</feature>
<evidence type="ECO:0000256" key="3">
    <source>
        <dbReference type="SAM" id="SignalP"/>
    </source>
</evidence>
<proteinExistence type="predicted"/>
<evidence type="ECO:0000313" key="4">
    <source>
        <dbReference type="EMBL" id="SNV38330.1"/>
    </source>
</evidence>
<feature type="transmembrane region" description="Helical" evidence="2">
    <location>
        <begin position="474"/>
        <end position="493"/>
    </location>
</feature>
<organism evidence="4 5">
    <name type="scientific">Cutibacterium granulosum</name>
    <dbReference type="NCBI Taxonomy" id="33011"/>
    <lineage>
        <taxon>Bacteria</taxon>
        <taxon>Bacillati</taxon>
        <taxon>Actinomycetota</taxon>
        <taxon>Actinomycetes</taxon>
        <taxon>Propionibacteriales</taxon>
        <taxon>Propionibacteriaceae</taxon>
        <taxon>Cutibacterium</taxon>
    </lineage>
</organism>
<keyword evidence="3" id="KW-0732">Signal</keyword>
<dbReference type="AlphaFoldDB" id="A0A239WW15"/>